<keyword evidence="3" id="KW-0418">Kinase</keyword>
<evidence type="ECO:0000256" key="6">
    <source>
        <dbReference type="RuleBase" id="RU000304"/>
    </source>
</evidence>
<evidence type="ECO:0000256" key="5">
    <source>
        <dbReference type="PROSITE-ProRule" id="PRU10141"/>
    </source>
</evidence>
<reference evidence="9" key="1">
    <citation type="submission" date="2021-01" db="EMBL/GenBank/DDBJ databases">
        <authorList>
            <person name="Corre E."/>
            <person name="Pelletier E."/>
            <person name="Niang G."/>
            <person name="Scheremetjew M."/>
            <person name="Finn R."/>
            <person name="Kale V."/>
            <person name="Holt S."/>
            <person name="Cochrane G."/>
            <person name="Meng A."/>
            <person name="Brown T."/>
            <person name="Cohen L."/>
        </authorList>
    </citation>
    <scope>NUCLEOTIDE SEQUENCE</scope>
    <source>
        <strain evidence="9">PLY429</strain>
    </source>
</reference>
<dbReference type="PANTHER" id="PTHR24348">
    <property type="entry name" value="SERINE/THREONINE-PROTEIN KINASE UNC-51-RELATED"/>
    <property type="match status" value="1"/>
</dbReference>
<dbReference type="GO" id="GO:0000045">
    <property type="term" value="P:autophagosome assembly"/>
    <property type="evidence" value="ECO:0007669"/>
    <property type="project" value="TreeGrafter"/>
</dbReference>
<dbReference type="FunFam" id="1.10.510.10:FF:000571">
    <property type="entry name" value="Maternal embryonic leucine zipper kinase"/>
    <property type="match status" value="1"/>
</dbReference>
<gene>
    <name evidence="9" type="ORF">TCHU04912_LOCUS3911</name>
</gene>
<keyword evidence="1" id="KW-0808">Transferase</keyword>
<keyword evidence="6" id="KW-0723">Serine/threonine-protein kinase</keyword>
<evidence type="ECO:0000256" key="7">
    <source>
        <dbReference type="SAM" id="MobiDB-lite"/>
    </source>
</evidence>
<feature type="domain" description="Protein kinase" evidence="8">
    <location>
        <begin position="26"/>
        <end position="285"/>
    </location>
</feature>
<evidence type="ECO:0000256" key="1">
    <source>
        <dbReference type="ARBA" id="ARBA00022679"/>
    </source>
</evidence>
<dbReference type="SMART" id="SM00220">
    <property type="entry name" value="S_TKc"/>
    <property type="match status" value="1"/>
</dbReference>
<dbReference type="GO" id="GO:0005829">
    <property type="term" value="C:cytosol"/>
    <property type="evidence" value="ECO:0007669"/>
    <property type="project" value="TreeGrafter"/>
</dbReference>
<dbReference type="GO" id="GO:0016020">
    <property type="term" value="C:membrane"/>
    <property type="evidence" value="ECO:0007669"/>
    <property type="project" value="TreeGrafter"/>
</dbReference>
<dbReference type="PROSITE" id="PS00108">
    <property type="entry name" value="PROTEIN_KINASE_ST"/>
    <property type="match status" value="1"/>
</dbReference>
<evidence type="ECO:0000259" key="8">
    <source>
        <dbReference type="PROSITE" id="PS50011"/>
    </source>
</evidence>
<dbReference type="InterPro" id="IPR017441">
    <property type="entry name" value="Protein_kinase_ATP_BS"/>
</dbReference>
<keyword evidence="4 5" id="KW-0067">ATP-binding</keyword>
<dbReference type="PANTHER" id="PTHR24348:SF22">
    <property type="entry name" value="NON-SPECIFIC SERINE_THREONINE PROTEIN KINASE"/>
    <property type="match status" value="1"/>
</dbReference>
<dbReference type="InterPro" id="IPR011009">
    <property type="entry name" value="Kinase-like_dom_sf"/>
</dbReference>
<dbReference type="InterPro" id="IPR000719">
    <property type="entry name" value="Prot_kinase_dom"/>
</dbReference>
<dbReference type="GO" id="GO:0010506">
    <property type="term" value="P:regulation of autophagy"/>
    <property type="evidence" value="ECO:0007669"/>
    <property type="project" value="InterPro"/>
</dbReference>
<accession>A0A7S1SKK1</accession>
<evidence type="ECO:0000256" key="2">
    <source>
        <dbReference type="ARBA" id="ARBA00022741"/>
    </source>
</evidence>
<dbReference type="PROSITE" id="PS00107">
    <property type="entry name" value="PROTEIN_KINASE_ATP"/>
    <property type="match status" value="1"/>
</dbReference>
<dbReference type="EMBL" id="HBGG01007809">
    <property type="protein sequence ID" value="CAD9201678.1"/>
    <property type="molecule type" value="Transcribed_RNA"/>
</dbReference>
<feature type="binding site" evidence="5">
    <location>
        <position position="55"/>
    </location>
    <ligand>
        <name>ATP</name>
        <dbReference type="ChEBI" id="CHEBI:30616"/>
    </ligand>
</feature>
<dbReference type="InterPro" id="IPR008271">
    <property type="entry name" value="Ser/Thr_kinase_AS"/>
</dbReference>
<name>A0A7S1SKK1_9CHLO</name>
<dbReference type="PROSITE" id="PS50011">
    <property type="entry name" value="PROTEIN_KINASE_DOM"/>
    <property type="match status" value="1"/>
</dbReference>
<dbReference type="CDD" id="cd14009">
    <property type="entry name" value="STKc_ATG1_ULK_like"/>
    <property type="match status" value="1"/>
</dbReference>
<dbReference type="GO" id="GO:0004674">
    <property type="term" value="F:protein serine/threonine kinase activity"/>
    <property type="evidence" value="ECO:0007669"/>
    <property type="project" value="UniProtKB-KW"/>
</dbReference>
<feature type="compositionally biased region" description="Pro residues" evidence="7">
    <location>
        <begin position="289"/>
        <end position="299"/>
    </location>
</feature>
<proteinExistence type="inferred from homology"/>
<feature type="region of interest" description="Disordered" evidence="7">
    <location>
        <begin position="285"/>
        <end position="333"/>
    </location>
</feature>
<protein>
    <recommendedName>
        <fullName evidence="8">Protein kinase domain-containing protein</fullName>
    </recommendedName>
</protein>
<organism evidence="9">
    <name type="scientific">Tetraselmis chuii</name>
    <dbReference type="NCBI Taxonomy" id="63592"/>
    <lineage>
        <taxon>Eukaryota</taxon>
        <taxon>Viridiplantae</taxon>
        <taxon>Chlorophyta</taxon>
        <taxon>core chlorophytes</taxon>
        <taxon>Chlorodendrophyceae</taxon>
        <taxon>Chlorodendrales</taxon>
        <taxon>Chlorodendraceae</taxon>
        <taxon>Tetraselmis</taxon>
    </lineage>
</organism>
<dbReference type="GO" id="GO:0005776">
    <property type="term" value="C:autophagosome"/>
    <property type="evidence" value="ECO:0007669"/>
    <property type="project" value="TreeGrafter"/>
</dbReference>
<dbReference type="AlphaFoldDB" id="A0A7S1SKK1"/>
<evidence type="ECO:0000256" key="4">
    <source>
        <dbReference type="ARBA" id="ARBA00022840"/>
    </source>
</evidence>
<dbReference type="Pfam" id="PF00069">
    <property type="entry name" value="Pkinase"/>
    <property type="match status" value="1"/>
</dbReference>
<dbReference type="Gene3D" id="1.10.510.10">
    <property type="entry name" value="Transferase(Phosphotransferase) domain 1"/>
    <property type="match status" value="1"/>
</dbReference>
<dbReference type="SUPFAM" id="SSF56112">
    <property type="entry name" value="Protein kinase-like (PK-like)"/>
    <property type="match status" value="1"/>
</dbReference>
<keyword evidence="2 5" id="KW-0547">Nucleotide-binding</keyword>
<evidence type="ECO:0000313" key="9">
    <source>
        <dbReference type="EMBL" id="CAD9201678.1"/>
    </source>
</evidence>
<dbReference type="InterPro" id="IPR045269">
    <property type="entry name" value="Atg1-like"/>
</dbReference>
<dbReference type="GO" id="GO:0000407">
    <property type="term" value="C:phagophore assembly site"/>
    <property type="evidence" value="ECO:0007669"/>
    <property type="project" value="TreeGrafter"/>
</dbReference>
<sequence length="442" mass="46644">MASAAAGAGEAPAATNASGTRYVGEWALGHRIGSGSFAVVWKAVHGGSGEVAAVKEIWTEKLNAKLRESLESEMSILTRTEHPNIVRLLEIIKEKEAGRIYLVLEFCAGGDLSGLLRRVRTLPEAVLRSLMQQLAAGLRELRSLNLIHRDLKPQNLLLSGPGPDAVLKIADFGFARDLQPQGLAETLCGSPLYMAPEILQFRKYDAKADLWSIGAILFEMAAGQPPFNGRNHVELLRNIERQEARLPVAAAARTSPACKQLLTMLLRRNPVERIGFEEFFSHPFLSDAPPSPPGPPTPAPSTAISPRDRPPRAAQQPPPGRPPASLSPSPTIRAVSSPIVPEVRVAAVPVEATTPAAAVVARTAPGTGGGMAALMEAASGGSGSRFTPSSLPRLPAALWDAFSGGRAASNAQDQRRQQFGPLGEGLKLVERAASGGGLTGAV</sequence>
<dbReference type="GO" id="GO:0005524">
    <property type="term" value="F:ATP binding"/>
    <property type="evidence" value="ECO:0007669"/>
    <property type="project" value="UniProtKB-UniRule"/>
</dbReference>
<evidence type="ECO:0000256" key="3">
    <source>
        <dbReference type="ARBA" id="ARBA00022777"/>
    </source>
</evidence>
<comment type="similarity">
    <text evidence="6">Belongs to the protein kinase superfamily.</text>
</comment>